<evidence type="ECO:0000313" key="8">
    <source>
        <dbReference type="EMBL" id="TWH66560.1"/>
    </source>
</evidence>
<evidence type="ECO:0000313" key="9">
    <source>
        <dbReference type="Proteomes" id="UP000319825"/>
    </source>
</evidence>
<keyword evidence="4" id="KW-0812">Transmembrane</keyword>
<dbReference type="RefSeq" id="WP_170286392.1">
    <property type="nucleotide sequence ID" value="NZ_BAAATQ010000266.1"/>
</dbReference>
<dbReference type="Pfam" id="PF05423">
    <property type="entry name" value="Mycobact_memb"/>
    <property type="match status" value="1"/>
</dbReference>
<evidence type="ECO:0000256" key="6">
    <source>
        <dbReference type="ARBA" id="ARBA00023136"/>
    </source>
</evidence>
<organism evidence="8 9">
    <name type="scientific">Micromonospora olivasterospora</name>
    <dbReference type="NCBI Taxonomy" id="1880"/>
    <lineage>
        <taxon>Bacteria</taxon>
        <taxon>Bacillati</taxon>
        <taxon>Actinomycetota</taxon>
        <taxon>Actinomycetes</taxon>
        <taxon>Micromonosporales</taxon>
        <taxon>Micromonosporaceae</taxon>
        <taxon>Micromonospora</taxon>
    </lineage>
</organism>
<proteinExistence type="inferred from homology"/>
<keyword evidence="6" id="KW-0472">Membrane</keyword>
<gene>
    <name evidence="8" type="ORF">JD77_01514</name>
</gene>
<evidence type="ECO:0000256" key="7">
    <source>
        <dbReference type="SAM" id="MobiDB-lite"/>
    </source>
</evidence>
<accession>A0A562I6B4</accession>
<keyword evidence="3" id="KW-1003">Cell membrane</keyword>
<dbReference type="Proteomes" id="UP000319825">
    <property type="component" value="Unassembled WGS sequence"/>
</dbReference>
<dbReference type="InterPro" id="IPR008693">
    <property type="entry name" value="MmpS"/>
</dbReference>
<feature type="compositionally biased region" description="Polar residues" evidence="7">
    <location>
        <begin position="138"/>
        <end position="151"/>
    </location>
</feature>
<keyword evidence="9" id="KW-1185">Reference proteome</keyword>
<feature type="region of interest" description="Disordered" evidence="7">
    <location>
        <begin position="131"/>
        <end position="151"/>
    </location>
</feature>
<reference evidence="8 9" key="1">
    <citation type="submission" date="2019-07" db="EMBL/GenBank/DDBJ databases">
        <title>R&amp;d 2014.</title>
        <authorList>
            <person name="Klenk H.-P."/>
        </authorList>
    </citation>
    <scope>NUCLEOTIDE SEQUENCE [LARGE SCALE GENOMIC DNA]</scope>
    <source>
        <strain evidence="8 9">DSM 43868</strain>
    </source>
</reference>
<comment type="similarity">
    <text evidence="2">Belongs to the MmpS family.</text>
</comment>
<feature type="region of interest" description="Disordered" evidence="7">
    <location>
        <begin position="14"/>
        <end position="62"/>
    </location>
</feature>
<feature type="compositionally biased region" description="Acidic residues" evidence="7">
    <location>
        <begin position="23"/>
        <end position="38"/>
    </location>
</feature>
<dbReference type="GO" id="GO:0005886">
    <property type="term" value="C:plasma membrane"/>
    <property type="evidence" value="ECO:0007669"/>
    <property type="project" value="UniProtKB-SubCell"/>
</dbReference>
<comment type="subcellular location">
    <subcellularLocation>
        <location evidence="1">Cell membrane</location>
    </subcellularLocation>
</comment>
<evidence type="ECO:0000256" key="4">
    <source>
        <dbReference type="ARBA" id="ARBA00022692"/>
    </source>
</evidence>
<protein>
    <submittedName>
        <fullName evidence="8">MmpS family membrane protein</fullName>
    </submittedName>
</protein>
<comment type="caution">
    <text evidence="8">The sequence shown here is derived from an EMBL/GenBank/DDBJ whole genome shotgun (WGS) entry which is preliminary data.</text>
</comment>
<dbReference type="EMBL" id="VLKE01000001">
    <property type="protein sequence ID" value="TWH66560.1"/>
    <property type="molecule type" value="Genomic_DNA"/>
</dbReference>
<sequence>MCCAGLAGVLSTFPDDQSVAEEPWYDDPVDDGYDEEPTEPAPTTFPADPSKKPITRPTSGPAPVTVVYEVTGAGRADIAYFDAESDLIHVDGAKLPWRTTIRTDGKSRVMVEASEADFASGSPACRVTVTGAGKPASGTDTGSWRVTCSPE</sequence>
<name>A0A562I6B4_MICOL</name>
<evidence type="ECO:0000256" key="1">
    <source>
        <dbReference type="ARBA" id="ARBA00004236"/>
    </source>
</evidence>
<evidence type="ECO:0000256" key="3">
    <source>
        <dbReference type="ARBA" id="ARBA00022475"/>
    </source>
</evidence>
<dbReference type="AlphaFoldDB" id="A0A562I6B4"/>
<dbReference type="InterPro" id="IPR038468">
    <property type="entry name" value="MmpS_C"/>
</dbReference>
<dbReference type="Gene3D" id="2.60.40.2880">
    <property type="entry name" value="MmpS1-5, C-terminal soluble domain"/>
    <property type="match status" value="1"/>
</dbReference>
<keyword evidence="5" id="KW-1133">Transmembrane helix</keyword>
<evidence type="ECO:0000256" key="2">
    <source>
        <dbReference type="ARBA" id="ARBA00007531"/>
    </source>
</evidence>
<evidence type="ECO:0000256" key="5">
    <source>
        <dbReference type="ARBA" id="ARBA00022989"/>
    </source>
</evidence>